<name>A0A484HHX4_9BACT</name>
<dbReference type="GO" id="GO:0005524">
    <property type="term" value="F:ATP binding"/>
    <property type="evidence" value="ECO:0007669"/>
    <property type="project" value="InterPro"/>
</dbReference>
<dbReference type="Pfam" id="PF00176">
    <property type="entry name" value="SNF2-rel_dom"/>
    <property type="match status" value="1"/>
</dbReference>
<dbReference type="GO" id="GO:0016787">
    <property type="term" value="F:hydrolase activity"/>
    <property type="evidence" value="ECO:0007669"/>
    <property type="project" value="UniProtKB-KW"/>
</dbReference>
<dbReference type="InterPro" id="IPR014001">
    <property type="entry name" value="Helicase_ATP-bd"/>
</dbReference>
<dbReference type="Pfam" id="PF00271">
    <property type="entry name" value="Helicase_C"/>
    <property type="match status" value="1"/>
</dbReference>
<organism evidence="7">
    <name type="scientific">uncultured Desulfobacteraceae bacterium</name>
    <dbReference type="NCBI Taxonomy" id="218296"/>
    <lineage>
        <taxon>Bacteria</taxon>
        <taxon>Pseudomonadati</taxon>
        <taxon>Thermodesulfobacteriota</taxon>
        <taxon>Desulfobacteria</taxon>
        <taxon>Desulfobacterales</taxon>
        <taxon>Desulfobacteraceae</taxon>
        <taxon>environmental samples</taxon>
    </lineage>
</organism>
<accession>A0A484HHX4</accession>
<dbReference type="Pfam" id="PF04434">
    <property type="entry name" value="SWIM"/>
    <property type="match status" value="2"/>
</dbReference>
<feature type="domain" description="SWIM-type" evidence="4">
    <location>
        <begin position="163"/>
        <end position="199"/>
    </location>
</feature>
<gene>
    <name evidence="7" type="ORF">EPICR_50046</name>
</gene>
<dbReference type="SUPFAM" id="SSF52540">
    <property type="entry name" value="P-loop containing nucleoside triphosphate hydrolases"/>
    <property type="match status" value="2"/>
</dbReference>
<dbReference type="GO" id="GO:0004386">
    <property type="term" value="F:helicase activity"/>
    <property type="evidence" value="ECO:0007669"/>
    <property type="project" value="UniProtKB-KW"/>
</dbReference>
<feature type="compositionally biased region" description="Basic and acidic residues" evidence="3">
    <location>
        <begin position="805"/>
        <end position="815"/>
    </location>
</feature>
<dbReference type="Gene3D" id="3.40.50.300">
    <property type="entry name" value="P-loop containing nucleotide triphosphate hydrolases"/>
    <property type="match status" value="1"/>
</dbReference>
<feature type="compositionally biased region" description="Basic and acidic residues" evidence="3">
    <location>
        <begin position="824"/>
        <end position="841"/>
    </location>
</feature>
<sequence length="902" mass="102183">MNGLGENYIRERVADSGVIYKRGVRIYEHGAFLCVEHDLNKKKFTYEVDGNYGDYVIRASILKDGVLSDCSCPYPGEGCKHKVAVFLDITDKLVSRNMRREKKESACEADPDSSRGGFLSFEEIREQAVSDRRDRAKKEEFVLTRGDMIKGEHLIETKKGAQYVVTLYDLERGHCSCPDYMTNRLGICKHLVHVSESFKKDKKAARRVKEEKFPFIDIRWDSISQSPGLFMEKDFLPDESARGLMAELFDEKGTFAGEKLEDIFPLISMLEGDKRARIQPEVLKRLDEKLMEKEIEAFEKGHVIDFSNIRTKLYPYQVEGVRFGLYKKAALIGDEMGLGKTLQAIVIAGLKREIFGFEKILVVTLASLKDQWRREIERFTDESALVIAGGAKIRREMYEKDGSFFKITNYEALLRDARAISRHKPDLVILDEAQRIKNFNTKTAEAVKSIPRKHALVLTGTPLENKLEDIYSIMQFLSPGLLSPLWMFAAGHFMLSRKKKGQILGYRNLGLLSEKIKPIVIRRKKEDVLSEVPETVVNNFYLDLTPEQSKIHGGYIASLVPLIRKKFLTPMDMRRIQELLLKARQSCDSTFLIDRETHISPKLKELAGVVDEFVIQNNRKVVIFTEWVTMLFLIAKQLSKAGVPFVELSGRTPVGKRQALIDKFSSDPACKVFLSSDAGGTGLNLQAADCVINFELPWNPAKLSQRIGRVNRIGQTSKCVNVVNFISKHSIEERILAGIQLKQDLFKGVFEDGGDVVEFSREKKNAMLSRLREMMGEDTEDLKTPPPEAPEIPDDTPHYLNPEALGRDKDFPYDREETDPSETDAGKSRESGDKSLGEKDFSMAGQSPEKIENVLNSGMSFIGGLLEMATGKKVEMAPNEKKMIKVDQQTGEVTMKFRLPGF</sequence>
<feature type="domain" description="Helicase ATP-binding" evidence="5">
    <location>
        <begin position="321"/>
        <end position="480"/>
    </location>
</feature>
<keyword evidence="2" id="KW-0862">Zinc</keyword>
<feature type="region of interest" description="Disordered" evidence="3">
    <location>
        <begin position="776"/>
        <end position="847"/>
    </location>
</feature>
<keyword evidence="2" id="KW-0479">Metal-binding</keyword>
<dbReference type="GO" id="GO:0008270">
    <property type="term" value="F:zinc ion binding"/>
    <property type="evidence" value="ECO:0007669"/>
    <property type="project" value="UniProtKB-KW"/>
</dbReference>
<keyword evidence="2" id="KW-0863">Zinc-finger</keyword>
<dbReference type="InterPro" id="IPR027417">
    <property type="entry name" value="P-loop_NTPase"/>
</dbReference>
<protein>
    <submittedName>
        <fullName evidence="7">Helicase</fullName>
    </submittedName>
</protein>
<dbReference type="SMART" id="SM00487">
    <property type="entry name" value="DEXDc"/>
    <property type="match status" value="1"/>
</dbReference>
<dbReference type="InterPro" id="IPR007527">
    <property type="entry name" value="Znf_SWIM"/>
</dbReference>
<dbReference type="Gene3D" id="3.40.50.10810">
    <property type="entry name" value="Tandem AAA-ATPase domain"/>
    <property type="match status" value="1"/>
</dbReference>
<dbReference type="PANTHER" id="PTHR10799">
    <property type="entry name" value="SNF2/RAD54 HELICASE FAMILY"/>
    <property type="match status" value="1"/>
</dbReference>
<evidence type="ECO:0000256" key="2">
    <source>
        <dbReference type="PROSITE-ProRule" id="PRU00325"/>
    </source>
</evidence>
<keyword evidence="7" id="KW-0547">Nucleotide-binding</keyword>
<evidence type="ECO:0000259" key="6">
    <source>
        <dbReference type="PROSITE" id="PS51194"/>
    </source>
</evidence>
<dbReference type="EMBL" id="CAACVI010000045">
    <property type="protein sequence ID" value="VEN74770.1"/>
    <property type="molecule type" value="Genomic_DNA"/>
</dbReference>
<dbReference type="CDD" id="cd17919">
    <property type="entry name" value="DEXHc_Snf"/>
    <property type="match status" value="1"/>
</dbReference>
<evidence type="ECO:0000259" key="5">
    <source>
        <dbReference type="PROSITE" id="PS51192"/>
    </source>
</evidence>
<dbReference type="InterPro" id="IPR049730">
    <property type="entry name" value="SNF2/RAD54-like_C"/>
</dbReference>
<dbReference type="PROSITE" id="PS50966">
    <property type="entry name" value="ZF_SWIM"/>
    <property type="match status" value="2"/>
</dbReference>
<evidence type="ECO:0000313" key="7">
    <source>
        <dbReference type="EMBL" id="VEN74770.1"/>
    </source>
</evidence>
<feature type="domain" description="SWIM-type" evidence="4">
    <location>
        <begin position="55"/>
        <end position="90"/>
    </location>
</feature>
<evidence type="ECO:0000256" key="3">
    <source>
        <dbReference type="SAM" id="MobiDB-lite"/>
    </source>
</evidence>
<dbReference type="AlphaFoldDB" id="A0A484HHX4"/>
<keyword evidence="1" id="KW-0378">Hydrolase</keyword>
<dbReference type="PROSITE" id="PS51194">
    <property type="entry name" value="HELICASE_CTER"/>
    <property type="match status" value="1"/>
</dbReference>
<dbReference type="InterPro" id="IPR038718">
    <property type="entry name" value="SNF2-like_sf"/>
</dbReference>
<dbReference type="InterPro" id="IPR001650">
    <property type="entry name" value="Helicase_C-like"/>
</dbReference>
<dbReference type="SMART" id="SM00490">
    <property type="entry name" value="HELICc"/>
    <property type="match status" value="1"/>
</dbReference>
<feature type="domain" description="Helicase C-terminal" evidence="6">
    <location>
        <begin position="609"/>
        <end position="754"/>
    </location>
</feature>
<dbReference type="InterPro" id="IPR000330">
    <property type="entry name" value="SNF2_N"/>
</dbReference>
<keyword evidence="7" id="KW-0347">Helicase</keyword>
<reference evidence="7" key="1">
    <citation type="submission" date="2019-01" db="EMBL/GenBank/DDBJ databases">
        <authorList>
            <consortium name="Genoscope - CEA"/>
            <person name="William W."/>
        </authorList>
    </citation>
    <scope>NUCLEOTIDE SEQUENCE</scope>
    <source>
        <strain evidence="7">CR-1</strain>
    </source>
</reference>
<keyword evidence="7" id="KW-0067">ATP-binding</keyword>
<dbReference type="PROSITE" id="PS51192">
    <property type="entry name" value="HELICASE_ATP_BIND_1"/>
    <property type="match status" value="1"/>
</dbReference>
<evidence type="ECO:0000256" key="1">
    <source>
        <dbReference type="ARBA" id="ARBA00022801"/>
    </source>
</evidence>
<proteinExistence type="predicted"/>
<dbReference type="CDD" id="cd18793">
    <property type="entry name" value="SF2_C_SNF"/>
    <property type="match status" value="1"/>
</dbReference>
<evidence type="ECO:0000259" key="4">
    <source>
        <dbReference type="PROSITE" id="PS50966"/>
    </source>
</evidence>